<gene>
    <name evidence="2" type="ordered locus">ESA_03514</name>
</gene>
<feature type="signal peptide" evidence="1">
    <location>
        <begin position="1"/>
        <end position="22"/>
    </location>
</feature>
<sequence length="183" mass="19891">MSVKRLTGALIFGLFCAGLAHAECQLTLSRPELNYGKVHEKDFSGQHKRWKTLHEREVRITALCDAPTKMAIFGQGGANDDGFRMASDSLMLVKASDASLDGKPVLLGKTHSHSAFVPEGSGSDKKLWRDNEGLLPMSGAGVAEGKEFSMTLTILPALSTRDTQVTDKTTLESNLHFTVETQQ</sequence>
<evidence type="ECO:0000313" key="3">
    <source>
        <dbReference type="Proteomes" id="UP000000260"/>
    </source>
</evidence>
<feature type="chain" id="PRO_5002710533" description="DUF1120 domain-containing protein" evidence="1">
    <location>
        <begin position="23"/>
        <end position="183"/>
    </location>
</feature>
<dbReference type="GeneID" id="56732173"/>
<dbReference type="Proteomes" id="UP000000260">
    <property type="component" value="Chromosome"/>
</dbReference>
<dbReference type="RefSeq" id="WP_012125928.1">
    <property type="nucleotide sequence ID" value="NC_009778.1"/>
</dbReference>
<evidence type="ECO:0008006" key="4">
    <source>
        <dbReference type="Google" id="ProtNLM"/>
    </source>
</evidence>
<dbReference type="AlphaFoldDB" id="A7MQF3"/>
<evidence type="ECO:0000313" key="2">
    <source>
        <dbReference type="EMBL" id="ABU78729.1"/>
    </source>
</evidence>
<dbReference type="KEGG" id="esa:ESA_03514"/>
<keyword evidence="1" id="KW-0732">Signal</keyword>
<name>A7MQF3_CROS8</name>
<protein>
    <recommendedName>
        <fullName evidence="4">DUF1120 domain-containing protein</fullName>
    </recommendedName>
</protein>
<proteinExistence type="predicted"/>
<dbReference type="EMBL" id="CP000783">
    <property type="protein sequence ID" value="ABU78729.1"/>
    <property type="molecule type" value="Genomic_DNA"/>
</dbReference>
<dbReference type="NCBIfam" id="NF011829">
    <property type="entry name" value="PRK15301.1"/>
    <property type="match status" value="1"/>
</dbReference>
<dbReference type="InterPro" id="IPR059221">
    <property type="entry name" value="Hypothethical_fimbrial"/>
</dbReference>
<accession>A7MQF3</accession>
<reference evidence="2 3" key="1">
    <citation type="journal article" date="2010" name="PLoS ONE">
        <title>Genome sequence of Cronobacter sakazakii BAA-894 and comparative genomic hybridization analysis with other Cronobacter species.</title>
        <authorList>
            <person name="Kucerova E."/>
            <person name="Clifton S.W."/>
            <person name="Xia X.Q."/>
            <person name="Long F."/>
            <person name="Porwollik S."/>
            <person name="Fulton L."/>
            <person name="Fronick C."/>
            <person name="Minx P."/>
            <person name="Kyung K."/>
            <person name="Warren W."/>
            <person name="Fulton R."/>
            <person name="Feng D."/>
            <person name="Wollam A."/>
            <person name="Shah N."/>
            <person name="Bhonagiri V."/>
            <person name="Nash W.E."/>
            <person name="Hallsworth-Pepin K."/>
            <person name="Wilson R.K."/>
            <person name="McClelland M."/>
            <person name="Forsythe S.J."/>
        </authorList>
    </citation>
    <scope>NUCLEOTIDE SEQUENCE [LARGE SCALE GENOMIC DNA]</scope>
    <source>
        <strain evidence="2 3">ATCC BAA-894</strain>
    </source>
</reference>
<keyword evidence="3" id="KW-1185">Reference proteome</keyword>
<evidence type="ECO:0000256" key="1">
    <source>
        <dbReference type="SAM" id="SignalP"/>
    </source>
</evidence>
<organism evidence="2 3">
    <name type="scientific">Cronobacter sakazakii (strain ATCC BAA-894)</name>
    <name type="common">Enterobacter sakazakii</name>
    <dbReference type="NCBI Taxonomy" id="290339"/>
    <lineage>
        <taxon>Bacteria</taxon>
        <taxon>Pseudomonadati</taxon>
        <taxon>Pseudomonadota</taxon>
        <taxon>Gammaproteobacteria</taxon>
        <taxon>Enterobacterales</taxon>
        <taxon>Enterobacteriaceae</taxon>
        <taxon>Cronobacter</taxon>
    </lineage>
</organism>
<dbReference type="HOGENOM" id="CLU_1472864_0_0_6"/>